<reference evidence="2" key="1">
    <citation type="submission" date="2020-03" db="EMBL/GenBank/DDBJ databases">
        <authorList>
            <person name="Weist P."/>
        </authorList>
    </citation>
    <scope>NUCLEOTIDE SEQUENCE</scope>
</reference>
<dbReference type="AlphaFoldDB" id="A0A9N7TIJ6"/>
<gene>
    <name evidence="2" type="ORF">PLEPLA_LOCUS1412</name>
</gene>
<comment type="caution">
    <text evidence="2">The sequence shown here is derived from an EMBL/GenBank/DDBJ whole genome shotgun (WGS) entry which is preliminary data.</text>
</comment>
<proteinExistence type="predicted"/>
<sequence length="101" mass="11777">MMRFLPRVYPSGRQQCRLSKVLVIDCYCTVGWAEAGIEFRVTAEEEEEEEEEEEKEKEVRAKARLHVPPHPQQRRPARYLHHPGAPSSRLRAVTYMSEEPG</sequence>
<dbReference type="Proteomes" id="UP001153269">
    <property type="component" value="Unassembled WGS sequence"/>
</dbReference>
<organism evidence="2 3">
    <name type="scientific">Pleuronectes platessa</name>
    <name type="common">European plaice</name>
    <dbReference type="NCBI Taxonomy" id="8262"/>
    <lineage>
        <taxon>Eukaryota</taxon>
        <taxon>Metazoa</taxon>
        <taxon>Chordata</taxon>
        <taxon>Craniata</taxon>
        <taxon>Vertebrata</taxon>
        <taxon>Euteleostomi</taxon>
        <taxon>Actinopterygii</taxon>
        <taxon>Neopterygii</taxon>
        <taxon>Teleostei</taxon>
        <taxon>Neoteleostei</taxon>
        <taxon>Acanthomorphata</taxon>
        <taxon>Carangaria</taxon>
        <taxon>Pleuronectiformes</taxon>
        <taxon>Pleuronectoidei</taxon>
        <taxon>Pleuronectidae</taxon>
        <taxon>Pleuronectes</taxon>
    </lineage>
</organism>
<protein>
    <submittedName>
        <fullName evidence="2">Uncharacterized protein</fullName>
    </submittedName>
</protein>
<evidence type="ECO:0000313" key="3">
    <source>
        <dbReference type="Proteomes" id="UP001153269"/>
    </source>
</evidence>
<feature type="compositionally biased region" description="Acidic residues" evidence="1">
    <location>
        <begin position="44"/>
        <end position="55"/>
    </location>
</feature>
<evidence type="ECO:0000313" key="2">
    <source>
        <dbReference type="EMBL" id="CAB1413710.1"/>
    </source>
</evidence>
<keyword evidence="3" id="KW-1185">Reference proteome</keyword>
<feature type="compositionally biased region" description="Basic residues" evidence="1">
    <location>
        <begin position="62"/>
        <end position="81"/>
    </location>
</feature>
<dbReference type="EMBL" id="CADEAL010000066">
    <property type="protein sequence ID" value="CAB1413710.1"/>
    <property type="molecule type" value="Genomic_DNA"/>
</dbReference>
<accession>A0A9N7TIJ6</accession>
<name>A0A9N7TIJ6_PLEPL</name>
<evidence type="ECO:0000256" key="1">
    <source>
        <dbReference type="SAM" id="MobiDB-lite"/>
    </source>
</evidence>
<feature type="region of interest" description="Disordered" evidence="1">
    <location>
        <begin position="43"/>
        <end position="101"/>
    </location>
</feature>